<reference evidence="6" key="1">
    <citation type="journal article" date="2019" name="Int. J. Syst. Evol. Microbiol.">
        <title>The Global Catalogue of Microorganisms (GCM) 10K type strain sequencing project: providing services to taxonomists for standard genome sequencing and annotation.</title>
        <authorList>
            <consortium name="The Broad Institute Genomics Platform"/>
            <consortium name="The Broad Institute Genome Sequencing Center for Infectious Disease"/>
            <person name="Wu L."/>
            <person name="Ma J."/>
        </authorList>
    </citation>
    <scope>NUCLEOTIDE SEQUENCE [LARGE SCALE GENOMIC DNA]</scope>
    <source>
        <strain evidence="6">CGMCC 1.15288</strain>
    </source>
</reference>
<evidence type="ECO:0000259" key="4">
    <source>
        <dbReference type="SMART" id="SM00822"/>
    </source>
</evidence>
<name>A0ABQ1YEM2_9BACT</name>
<dbReference type="PIRSF" id="PIRSF000126">
    <property type="entry name" value="11-beta-HSD1"/>
    <property type="match status" value="1"/>
</dbReference>
<dbReference type="Proteomes" id="UP000600214">
    <property type="component" value="Unassembled WGS sequence"/>
</dbReference>
<accession>A0ABQ1YEM2</accession>
<dbReference type="EMBL" id="BMIA01000001">
    <property type="protein sequence ID" value="GGH21575.1"/>
    <property type="molecule type" value="Genomic_DNA"/>
</dbReference>
<dbReference type="Pfam" id="PF00106">
    <property type="entry name" value="adh_short"/>
    <property type="match status" value="1"/>
</dbReference>
<dbReference type="InterPro" id="IPR057326">
    <property type="entry name" value="KR_dom"/>
</dbReference>
<gene>
    <name evidence="5" type="ORF">GCM10007423_02790</name>
</gene>
<proteinExistence type="inferred from homology"/>
<comment type="caution">
    <text evidence="5">The sequence shown here is derived from an EMBL/GenBank/DDBJ whole genome shotgun (WGS) entry which is preliminary data.</text>
</comment>
<protein>
    <submittedName>
        <fullName evidence="5">Short-chain dehydrogenase</fullName>
    </submittedName>
</protein>
<evidence type="ECO:0000256" key="1">
    <source>
        <dbReference type="ARBA" id="ARBA00006484"/>
    </source>
</evidence>
<dbReference type="InterPro" id="IPR020904">
    <property type="entry name" value="Sc_DH/Rdtase_CS"/>
</dbReference>
<dbReference type="InterPro" id="IPR002347">
    <property type="entry name" value="SDR_fam"/>
</dbReference>
<dbReference type="InterPro" id="IPR036291">
    <property type="entry name" value="NAD(P)-bd_dom_sf"/>
</dbReference>
<keyword evidence="2" id="KW-0560">Oxidoreductase</keyword>
<sequence>MKICLTIQLKIKKMNEYFVLTGASSGIGYEMAHELAAKKMNLILVARTETKLQQMQAELTDKYGILVQYFAADLTDVNAATGLYKAVKQENYLVTGLINNAGVGNYGNFIETSLEEELSMIELNISSLVALTKLFAKDMVSRKSGRIMNVSSVVAFLPMPYFAVYSATKAFVKAFSETLAAELDGTGVIVTSLYPGTVDTGFTTAEMQSTNLHKAKPMHPKEVAAQGVKHLLSGKGKKVVGFQNWLNSNLPRFMPDSIMMRIKKNLASVRS</sequence>
<dbReference type="PRINTS" id="PR00081">
    <property type="entry name" value="GDHRDH"/>
</dbReference>
<dbReference type="SMART" id="SM00822">
    <property type="entry name" value="PKS_KR"/>
    <property type="match status" value="1"/>
</dbReference>
<keyword evidence="6" id="KW-1185">Reference proteome</keyword>
<organism evidence="5 6">
    <name type="scientific">Dyadobacter endophyticus</name>
    <dbReference type="NCBI Taxonomy" id="1749036"/>
    <lineage>
        <taxon>Bacteria</taxon>
        <taxon>Pseudomonadati</taxon>
        <taxon>Bacteroidota</taxon>
        <taxon>Cytophagia</taxon>
        <taxon>Cytophagales</taxon>
        <taxon>Spirosomataceae</taxon>
        <taxon>Dyadobacter</taxon>
    </lineage>
</organism>
<feature type="domain" description="Ketoreductase" evidence="4">
    <location>
        <begin position="16"/>
        <end position="199"/>
    </location>
</feature>
<evidence type="ECO:0000256" key="3">
    <source>
        <dbReference type="RuleBase" id="RU000363"/>
    </source>
</evidence>
<dbReference type="PANTHER" id="PTHR42901">
    <property type="entry name" value="ALCOHOL DEHYDROGENASE"/>
    <property type="match status" value="1"/>
</dbReference>
<comment type="similarity">
    <text evidence="1 3">Belongs to the short-chain dehydrogenases/reductases (SDR) family.</text>
</comment>
<evidence type="ECO:0000313" key="6">
    <source>
        <dbReference type="Proteomes" id="UP000600214"/>
    </source>
</evidence>
<dbReference type="Gene3D" id="3.40.50.720">
    <property type="entry name" value="NAD(P)-binding Rossmann-like Domain"/>
    <property type="match status" value="1"/>
</dbReference>
<evidence type="ECO:0000313" key="5">
    <source>
        <dbReference type="EMBL" id="GGH21575.1"/>
    </source>
</evidence>
<dbReference type="PROSITE" id="PS00061">
    <property type="entry name" value="ADH_SHORT"/>
    <property type="match status" value="1"/>
</dbReference>
<evidence type="ECO:0000256" key="2">
    <source>
        <dbReference type="ARBA" id="ARBA00023002"/>
    </source>
</evidence>
<dbReference type="PANTHER" id="PTHR42901:SF1">
    <property type="entry name" value="ALCOHOL DEHYDROGENASE"/>
    <property type="match status" value="1"/>
</dbReference>
<dbReference type="SUPFAM" id="SSF51735">
    <property type="entry name" value="NAD(P)-binding Rossmann-fold domains"/>
    <property type="match status" value="1"/>
</dbReference>
<dbReference type="PRINTS" id="PR00080">
    <property type="entry name" value="SDRFAMILY"/>
</dbReference>